<feature type="transmembrane region" description="Helical" evidence="3">
    <location>
        <begin position="210"/>
        <end position="229"/>
    </location>
</feature>
<feature type="transmembrane region" description="Helical" evidence="3">
    <location>
        <begin position="526"/>
        <end position="545"/>
    </location>
</feature>
<dbReference type="InterPro" id="IPR020846">
    <property type="entry name" value="MFS_dom"/>
</dbReference>
<feature type="region of interest" description="Disordered" evidence="2">
    <location>
        <begin position="1"/>
        <end position="33"/>
    </location>
</feature>
<dbReference type="PANTHER" id="PTHR11360:SF286">
    <property type="entry name" value="GH22266P"/>
    <property type="match status" value="1"/>
</dbReference>
<feature type="transmembrane region" description="Helical" evidence="3">
    <location>
        <begin position="500"/>
        <end position="519"/>
    </location>
</feature>
<evidence type="ECO:0000256" key="2">
    <source>
        <dbReference type="SAM" id="MobiDB-lite"/>
    </source>
</evidence>
<feature type="transmembrane region" description="Helical" evidence="3">
    <location>
        <begin position="392"/>
        <end position="410"/>
    </location>
</feature>
<dbReference type="Pfam" id="PF07690">
    <property type="entry name" value="MFS_1"/>
    <property type="match status" value="1"/>
</dbReference>
<evidence type="ECO:0000256" key="1">
    <source>
        <dbReference type="ARBA" id="ARBA00004141"/>
    </source>
</evidence>
<keyword evidence="3" id="KW-0812">Transmembrane</keyword>
<feature type="transmembrane region" description="Helical" evidence="3">
    <location>
        <begin position="179"/>
        <end position="198"/>
    </location>
</feature>
<dbReference type="GO" id="GO:0016020">
    <property type="term" value="C:membrane"/>
    <property type="evidence" value="ECO:0007669"/>
    <property type="project" value="UniProtKB-SubCell"/>
</dbReference>
<feature type="transmembrane region" description="Helical" evidence="3">
    <location>
        <begin position="117"/>
        <end position="136"/>
    </location>
</feature>
<protein>
    <submittedName>
        <fullName evidence="5">Mct1</fullName>
    </submittedName>
</protein>
<dbReference type="AlphaFoldDB" id="A0A7J7KDP6"/>
<dbReference type="OrthoDB" id="6499973at2759"/>
<keyword evidence="3" id="KW-0472">Membrane</keyword>
<evidence type="ECO:0000313" key="6">
    <source>
        <dbReference type="Proteomes" id="UP000593567"/>
    </source>
</evidence>
<feature type="transmembrane region" description="Helical" evidence="3">
    <location>
        <begin position="52"/>
        <end position="75"/>
    </location>
</feature>
<dbReference type="Proteomes" id="UP000593567">
    <property type="component" value="Unassembled WGS sequence"/>
</dbReference>
<feature type="transmembrane region" description="Helical" evidence="3">
    <location>
        <begin position="142"/>
        <end position="167"/>
    </location>
</feature>
<evidence type="ECO:0000313" key="5">
    <source>
        <dbReference type="EMBL" id="KAF6036303.1"/>
    </source>
</evidence>
<dbReference type="InterPro" id="IPR050327">
    <property type="entry name" value="Proton-linked_MCT"/>
</dbReference>
<comment type="caution">
    <text evidence="5">The sequence shown here is derived from an EMBL/GenBank/DDBJ whole genome shotgun (WGS) entry which is preliminary data.</text>
</comment>
<name>A0A7J7KDP6_BUGNE</name>
<dbReference type="CDD" id="cd17352">
    <property type="entry name" value="MFS_MCT_SLC16"/>
    <property type="match status" value="1"/>
</dbReference>
<gene>
    <name evidence="5" type="ORF">EB796_005389</name>
</gene>
<evidence type="ECO:0000256" key="3">
    <source>
        <dbReference type="SAM" id="Phobius"/>
    </source>
</evidence>
<dbReference type="EMBL" id="VXIV02000750">
    <property type="protein sequence ID" value="KAF6036303.1"/>
    <property type="molecule type" value="Genomic_DNA"/>
</dbReference>
<feature type="compositionally biased region" description="Polar residues" evidence="2">
    <location>
        <begin position="1"/>
        <end position="10"/>
    </location>
</feature>
<feature type="transmembrane region" description="Helical" evidence="3">
    <location>
        <begin position="81"/>
        <end position="105"/>
    </location>
</feature>
<feature type="transmembrane region" description="Helical" evidence="3">
    <location>
        <begin position="557"/>
        <end position="581"/>
    </location>
</feature>
<keyword evidence="6" id="KW-1185">Reference proteome</keyword>
<dbReference type="SUPFAM" id="SSF103473">
    <property type="entry name" value="MFS general substrate transporter"/>
    <property type="match status" value="1"/>
</dbReference>
<dbReference type="PANTHER" id="PTHR11360">
    <property type="entry name" value="MONOCARBOXYLATE TRANSPORTER"/>
    <property type="match status" value="1"/>
</dbReference>
<comment type="subcellular location">
    <subcellularLocation>
        <location evidence="1">Membrane</location>
        <topology evidence="1">Multi-pass membrane protein</topology>
    </subcellularLocation>
</comment>
<dbReference type="InterPro" id="IPR036259">
    <property type="entry name" value="MFS_trans_sf"/>
</dbReference>
<sequence length="590" mass="63531">MTNSTSNGGTESELVPLSQIDESEKTKAEEPTESTINADINEFIVTPPDGGWGWVIVLASFMNHFILDGICYAFGSFMLEYANYFGSSAATTSALMSTLVGCYMLSAPVGSALINKFGCRPVGIAGSIVAAISFVVCTFSNSILTMIVLFGVFGGIGFGLMYMPAVISVSLYFEKKRPLAVGLGMCGTGVGTFVFGPTGKFLLDNMDWKGAHYIIAGIILNGAVFAALIRPQQTEHERKVKLEKRLAKKNKQLIVKSTDKANGHSNGAAKLSDLKTSLSSQPNIRTGALGSRLNVGSINVYHSTNRLSGQKTVTTLTVEEAQDLKRPMYKKDIFYSGSVLNLPEYKDNPNVQDYVASITSIPVMMDSKSKHTSSKSFSCSCLPRQIADTLSAFNLITFLALVLMIAYLIPFAFTSVRAVQMGVESGKASFLISILGVSTMLGRLLSCVIAQIPNLRALLIHNIFLFLAGISCVVMPFCKTYIAMAVSAFGYGFFIAKPPYFIVSGHVALCPLVLVDLIGLEKLTTAYGIITLVRGISTIMGPPIAGKLYDTFGTYDVAFFVAGGLILFTSLGFVLLELDWFKSKSSSNKK</sequence>
<dbReference type="PROSITE" id="PS50850">
    <property type="entry name" value="MFS"/>
    <property type="match status" value="1"/>
</dbReference>
<reference evidence="5" key="1">
    <citation type="submission" date="2020-06" db="EMBL/GenBank/DDBJ databases">
        <title>Draft genome of Bugula neritina, a colonial animal packing powerful symbionts and potential medicines.</title>
        <authorList>
            <person name="Rayko M."/>
        </authorList>
    </citation>
    <scope>NUCLEOTIDE SEQUENCE [LARGE SCALE GENOMIC DNA]</scope>
    <source>
        <strain evidence="5">Kwan_BN1</strain>
    </source>
</reference>
<evidence type="ECO:0000259" key="4">
    <source>
        <dbReference type="PROSITE" id="PS50850"/>
    </source>
</evidence>
<organism evidence="5 6">
    <name type="scientific">Bugula neritina</name>
    <name type="common">Brown bryozoan</name>
    <name type="synonym">Sertularia neritina</name>
    <dbReference type="NCBI Taxonomy" id="10212"/>
    <lineage>
        <taxon>Eukaryota</taxon>
        <taxon>Metazoa</taxon>
        <taxon>Spiralia</taxon>
        <taxon>Lophotrochozoa</taxon>
        <taxon>Bryozoa</taxon>
        <taxon>Gymnolaemata</taxon>
        <taxon>Cheilostomatida</taxon>
        <taxon>Flustrina</taxon>
        <taxon>Buguloidea</taxon>
        <taxon>Bugulidae</taxon>
        <taxon>Bugula</taxon>
    </lineage>
</organism>
<feature type="domain" description="Major facilitator superfamily (MFS) profile" evidence="4">
    <location>
        <begin position="52"/>
        <end position="581"/>
    </location>
</feature>
<feature type="transmembrane region" description="Helical" evidence="3">
    <location>
        <begin position="464"/>
        <end position="494"/>
    </location>
</feature>
<proteinExistence type="predicted"/>
<keyword evidence="3" id="KW-1133">Transmembrane helix</keyword>
<dbReference type="Gene3D" id="1.20.1250.20">
    <property type="entry name" value="MFS general substrate transporter like domains"/>
    <property type="match status" value="2"/>
</dbReference>
<dbReference type="GO" id="GO:0008028">
    <property type="term" value="F:monocarboxylic acid transmembrane transporter activity"/>
    <property type="evidence" value="ECO:0007669"/>
    <property type="project" value="TreeGrafter"/>
</dbReference>
<dbReference type="InterPro" id="IPR011701">
    <property type="entry name" value="MFS"/>
</dbReference>
<feature type="transmembrane region" description="Helical" evidence="3">
    <location>
        <begin position="430"/>
        <end position="452"/>
    </location>
</feature>
<accession>A0A7J7KDP6</accession>